<evidence type="ECO:0000259" key="5">
    <source>
        <dbReference type="Pfam" id="PF25917"/>
    </source>
</evidence>
<evidence type="ECO:0000256" key="4">
    <source>
        <dbReference type="SAM" id="SignalP"/>
    </source>
</evidence>
<dbReference type="Proteomes" id="UP000776276">
    <property type="component" value="Unassembled WGS sequence"/>
</dbReference>
<dbReference type="InterPro" id="IPR058625">
    <property type="entry name" value="MdtA-like_BSH"/>
</dbReference>
<dbReference type="PANTHER" id="PTHR30469">
    <property type="entry name" value="MULTIDRUG RESISTANCE PROTEIN MDTA"/>
    <property type="match status" value="1"/>
</dbReference>
<comment type="caution">
    <text evidence="8">The sequence shown here is derived from an EMBL/GenBank/DDBJ whole genome shotgun (WGS) entry which is preliminary data.</text>
</comment>
<sequence length="376" mass="39732">MHWGVPDRRRSRRLTLLGAGLCIALSLAACSKKEGGGPKREPPLVDVATPKAHLFVDRIEAVGTARANEQVTLASPVTERIERLNFDDGDFVQRGRVLAVLAQGQEQAALNGARAAEDQANAQLRRIQELAQRGFATNTLLDQQVAAAQRARAEAEDARAQIGDRVIRAPFSGHVSLRTISEGAVVNAGAVIATVSDLSRIKLDFTVPETMLSALRPGQPIVARAAAYPDTPFRGTIASIDPVIDPATRAVMVRAVLPNPGNRLKPGMLLSVGIESASRSGMAVPELAVIGEGANRYVYLVGADNKAVRTKVTTGLRDGGLIEVSGLRPDARVISEGVVKVAEGTRVRLRGSDGTRTAQRDAAGPPPKAQAGAKKD</sequence>
<dbReference type="NCBIfam" id="TIGR01730">
    <property type="entry name" value="RND_mfp"/>
    <property type="match status" value="1"/>
</dbReference>
<keyword evidence="2" id="KW-0175">Coiled coil</keyword>
<dbReference type="Pfam" id="PF25954">
    <property type="entry name" value="Beta-barrel_RND_2"/>
    <property type="match status" value="1"/>
</dbReference>
<feature type="domain" description="YknX-like C-terminal permuted SH3-like" evidence="7">
    <location>
        <begin position="282"/>
        <end position="348"/>
    </location>
</feature>
<evidence type="ECO:0000256" key="2">
    <source>
        <dbReference type="SAM" id="Coils"/>
    </source>
</evidence>
<protein>
    <submittedName>
        <fullName evidence="8">Efflux RND transporter periplasmic adaptor subunit</fullName>
    </submittedName>
</protein>
<organism evidence="8 9">
    <name type="scientific">Sphingomonas quercus</name>
    <dbReference type="NCBI Taxonomy" id="2842451"/>
    <lineage>
        <taxon>Bacteria</taxon>
        <taxon>Pseudomonadati</taxon>
        <taxon>Pseudomonadota</taxon>
        <taxon>Alphaproteobacteria</taxon>
        <taxon>Sphingomonadales</taxon>
        <taxon>Sphingomonadaceae</taxon>
        <taxon>Sphingomonas</taxon>
    </lineage>
</organism>
<reference evidence="8 9" key="1">
    <citation type="submission" date="2021-06" db="EMBL/GenBank/DDBJ databases">
        <title>Sphingomonas sp. XMGL2, whole genome shotgun sequencing project.</title>
        <authorList>
            <person name="Zhao G."/>
            <person name="Shen L."/>
        </authorList>
    </citation>
    <scope>NUCLEOTIDE SEQUENCE [LARGE SCALE GENOMIC DNA]</scope>
    <source>
        <strain evidence="8 9">XMGL2</strain>
    </source>
</reference>
<feature type="chain" id="PRO_5045993297" evidence="4">
    <location>
        <begin position="29"/>
        <end position="376"/>
    </location>
</feature>
<keyword evidence="4" id="KW-0732">Signal</keyword>
<name>A0ABS6BL03_9SPHN</name>
<evidence type="ECO:0000256" key="3">
    <source>
        <dbReference type="SAM" id="MobiDB-lite"/>
    </source>
</evidence>
<dbReference type="InterPro" id="IPR006143">
    <property type="entry name" value="RND_pump_MFP"/>
</dbReference>
<dbReference type="EMBL" id="JAHKRT010000005">
    <property type="protein sequence ID" value="MBU3078522.1"/>
    <property type="molecule type" value="Genomic_DNA"/>
</dbReference>
<dbReference type="InterPro" id="IPR058792">
    <property type="entry name" value="Beta-barrel_RND_2"/>
</dbReference>
<feature type="domain" description="Multidrug resistance protein MdtA-like barrel-sandwich hybrid" evidence="5">
    <location>
        <begin position="69"/>
        <end position="191"/>
    </location>
</feature>
<feature type="domain" description="CusB-like beta-barrel" evidence="6">
    <location>
        <begin position="203"/>
        <end position="277"/>
    </location>
</feature>
<evidence type="ECO:0000313" key="9">
    <source>
        <dbReference type="Proteomes" id="UP000776276"/>
    </source>
</evidence>
<evidence type="ECO:0000313" key="8">
    <source>
        <dbReference type="EMBL" id="MBU3078522.1"/>
    </source>
</evidence>
<accession>A0ABS6BL03</accession>
<evidence type="ECO:0000259" key="6">
    <source>
        <dbReference type="Pfam" id="PF25954"/>
    </source>
</evidence>
<keyword evidence="9" id="KW-1185">Reference proteome</keyword>
<comment type="similarity">
    <text evidence="1">Belongs to the membrane fusion protein (MFP) (TC 8.A.1) family.</text>
</comment>
<dbReference type="Pfam" id="PF25917">
    <property type="entry name" value="BSH_RND"/>
    <property type="match status" value="1"/>
</dbReference>
<proteinExistence type="inferred from homology"/>
<evidence type="ECO:0000256" key="1">
    <source>
        <dbReference type="ARBA" id="ARBA00009477"/>
    </source>
</evidence>
<feature type="signal peptide" evidence="4">
    <location>
        <begin position="1"/>
        <end position="28"/>
    </location>
</feature>
<dbReference type="PANTHER" id="PTHR30469:SF16">
    <property type="entry name" value="HAE1 FAMILY EFFLUX PUMP MFP COMPONENT"/>
    <property type="match status" value="1"/>
</dbReference>
<gene>
    <name evidence="8" type="ORF">KOF26_11635</name>
</gene>
<evidence type="ECO:0000259" key="7">
    <source>
        <dbReference type="Pfam" id="PF25989"/>
    </source>
</evidence>
<dbReference type="Pfam" id="PF25989">
    <property type="entry name" value="YknX_C"/>
    <property type="match status" value="1"/>
</dbReference>
<dbReference type="InterPro" id="IPR058637">
    <property type="entry name" value="YknX-like_C"/>
</dbReference>
<feature type="region of interest" description="Disordered" evidence="3">
    <location>
        <begin position="347"/>
        <end position="376"/>
    </location>
</feature>
<feature type="coiled-coil region" evidence="2">
    <location>
        <begin position="110"/>
        <end position="161"/>
    </location>
</feature>